<keyword evidence="1" id="KW-0812">Transmembrane</keyword>
<dbReference type="EMBL" id="JAWNGC010000003">
    <property type="protein sequence ID" value="MDY5154799.1"/>
    <property type="molecule type" value="Genomic_DNA"/>
</dbReference>
<dbReference type="Pfam" id="PF11222">
    <property type="entry name" value="DUF3017"/>
    <property type="match status" value="1"/>
</dbReference>
<dbReference type="InterPro" id="IPR021385">
    <property type="entry name" value="DUF3017"/>
</dbReference>
<feature type="transmembrane region" description="Helical" evidence="1">
    <location>
        <begin position="53"/>
        <end position="72"/>
    </location>
</feature>
<protein>
    <submittedName>
        <fullName evidence="2">DUF3017 domain-containing protein</fullName>
    </submittedName>
</protein>
<feature type="transmembrane region" description="Helical" evidence="1">
    <location>
        <begin position="108"/>
        <end position="128"/>
    </location>
</feature>
<dbReference type="AlphaFoldDB" id="A0AAW9HVD1"/>
<organism evidence="2 3">
    <name type="scientific">Actinotignum urinale</name>
    <dbReference type="NCBI Taxonomy" id="190146"/>
    <lineage>
        <taxon>Bacteria</taxon>
        <taxon>Bacillati</taxon>
        <taxon>Actinomycetota</taxon>
        <taxon>Actinomycetes</taxon>
        <taxon>Actinomycetales</taxon>
        <taxon>Actinomycetaceae</taxon>
        <taxon>Actinotignum</taxon>
    </lineage>
</organism>
<feature type="transmembrane region" description="Helical" evidence="1">
    <location>
        <begin position="78"/>
        <end position="96"/>
    </location>
</feature>
<keyword evidence="1" id="KW-1133">Transmembrane helix</keyword>
<name>A0AAW9HVD1_9ACTO</name>
<sequence length="134" mass="14809">MKNDDGFEPEATRHEEQMDVVAEVAKVADIADAADTANTADVVDVAKPRFSRVWVYWLCALWMVCIVALAYVTNAKMAIQVFALSFSILGLARLLLPTGTLPSVRSRWIDVATLWFFAACLWGFSWIADAPAVI</sequence>
<reference evidence="2" key="1">
    <citation type="submission" date="2023-10" db="EMBL/GenBank/DDBJ databases">
        <title>Whole Genome based description of the genera Actinobaculum and Actinotignum reveals a complex phylogenetic relationship within the species included in the genus Actinotignum.</title>
        <authorList>
            <person name="Jensen C.S."/>
            <person name="Dargis R."/>
            <person name="Kemp M."/>
            <person name="Christensen J.J."/>
        </authorList>
    </citation>
    <scope>NUCLEOTIDE SEQUENCE</scope>
    <source>
        <strain evidence="2">SLA_B511</strain>
    </source>
</reference>
<accession>A0AAW9HVD1</accession>
<evidence type="ECO:0000313" key="2">
    <source>
        <dbReference type="EMBL" id="MDY5154799.1"/>
    </source>
</evidence>
<evidence type="ECO:0000313" key="3">
    <source>
        <dbReference type="Proteomes" id="UP001281731"/>
    </source>
</evidence>
<proteinExistence type="predicted"/>
<dbReference type="RefSeq" id="WP_022866656.1">
    <property type="nucleotide sequence ID" value="NZ_CAMYCL010000010.1"/>
</dbReference>
<evidence type="ECO:0000256" key="1">
    <source>
        <dbReference type="SAM" id="Phobius"/>
    </source>
</evidence>
<dbReference type="Proteomes" id="UP001281731">
    <property type="component" value="Unassembled WGS sequence"/>
</dbReference>
<comment type="caution">
    <text evidence="2">The sequence shown here is derived from an EMBL/GenBank/DDBJ whole genome shotgun (WGS) entry which is preliminary data.</text>
</comment>
<gene>
    <name evidence="2" type="ORF">R6G80_03545</name>
</gene>
<keyword evidence="1" id="KW-0472">Membrane</keyword>